<evidence type="ECO:0000313" key="1">
    <source>
        <dbReference type="EMBL" id="TKI08330.1"/>
    </source>
</evidence>
<comment type="caution">
    <text evidence="1">The sequence shown here is derived from an EMBL/GenBank/DDBJ whole genome shotgun (WGS) entry which is preliminary data.</text>
</comment>
<proteinExistence type="predicted"/>
<evidence type="ECO:0000313" key="2">
    <source>
        <dbReference type="Proteomes" id="UP000305202"/>
    </source>
</evidence>
<dbReference type="Proteomes" id="UP000305202">
    <property type="component" value="Unassembled WGS sequence"/>
</dbReference>
<protein>
    <submittedName>
        <fullName evidence="1">Uncharacterized protein</fullName>
    </submittedName>
</protein>
<sequence length="476" mass="50586">MATVIKSNKSYIGDTSLLPSVNAPLPDGASLYADFKKGRFILKNLAGAITRATDVTNILSFSRSTTATQINAEGLLEYVAANVPAIDYHPITHDCLGFRSEYSATNQILWSQDFTQTESWTPANIELTSNNEISPDGNTTATKIIEATDSSAAVRTLLAITQGNAVVSNPYTFSIFAKAGTAKIIQLAAQGAVDVTAFANFDLENGVIGKISAGSSTVGLLQTTIEPFINGWYRCSITITPSTAVSPQFTVALVNNDASATALPSYLPTTPTYLYIWGAQPERGDGCSSYVPATGVSASRNSDQLVTNPSSDFVNASSGTIFISVTFPHSLQLITGKYGSLASACVISQGATTQYPAIRFSYRPPSTTGAEGAALGDIPDTSGTAQNLEVPSLLEVRDSTQSAIFSFDGSSLEMKVFDGYNWYSMAVTALPTALSTLLIGKGTYTSTQYLNGYVNKFVYWPVSLIESDMENAMSYL</sequence>
<gene>
    <name evidence="1" type="ORF">FCN80_04085</name>
</gene>
<keyword evidence="2" id="KW-1185">Reference proteome</keyword>
<dbReference type="EMBL" id="SZPQ01000002">
    <property type="protein sequence ID" value="TKI08330.1"/>
    <property type="molecule type" value="Genomic_DNA"/>
</dbReference>
<dbReference type="RefSeq" id="WP_136988604.1">
    <property type="nucleotide sequence ID" value="NZ_SZPQ01000002.1"/>
</dbReference>
<reference evidence="1 2" key="1">
    <citation type="submission" date="2019-04" db="EMBL/GenBank/DDBJ databases">
        <authorList>
            <person name="Li M."/>
            <person name="Gao C."/>
        </authorList>
    </citation>
    <scope>NUCLEOTIDE SEQUENCE [LARGE SCALE GENOMIC DNA]</scope>
    <source>
        <strain evidence="1 2">BGMRC 2031</strain>
    </source>
</reference>
<accession>A0ABY2SSC9</accession>
<organism evidence="1 2">
    <name type="scientific">Martelella alba</name>
    <dbReference type="NCBI Taxonomy" id="2590451"/>
    <lineage>
        <taxon>Bacteria</taxon>
        <taxon>Pseudomonadati</taxon>
        <taxon>Pseudomonadota</taxon>
        <taxon>Alphaproteobacteria</taxon>
        <taxon>Hyphomicrobiales</taxon>
        <taxon>Aurantimonadaceae</taxon>
        <taxon>Martelella</taxon>
    </lineage>
</organism>
<name>A0ABY2SSC9_9HYPH</name>